<gene>
    <name evidence="1" type="ORF">T07_5629</name>
</gene>
<proteinExistence type="predicted"/>
<protein>
    <submittedName>
        <fullName evidence="1">Uncharacterized protein</fullName>
    </submittedName>
</protein>
<organism evidence="1 2">
    <name type="scientific">Trichinella nelsoni</name>
    <dbReference type="NCBI Taxonomy" id="6336"/>
    <lineage>
        <taxon>Eukaryota</taxon>
        <taxon>Metazoa</taxon>
        <taxon>Ecdysozoa</taxon>
        <taxon>Nematoda</taxon>
        <taxon>Enoplea</taxon>
        <taxon>Dorylaimia</taxon>
        <taxon>Trichinellida</taxon>
        <taxon>Trichinellidae</taxon>
        <taxon>Trichinella</taxon>
    </lineage>
</organism>
<reference evidence="1 2" key="1">
    <citation type="submission" date="2015-01" db="EMBL/GenBank/DDBJ databases">
        <title>Evolution of Trichinella species and genotypes.</title>
        <authorList>
            <person name="Korhonen P.K."/>
            <person name="Edoardo P."/>
            <person name="Giuseppe L.R."/>
            <person name="Gasser R.B."/>
        </authorList>
    </citation>
    <scope>NUCLEOTIDE SEQUENCE [LARGE SCALE GENOMIC DNA]</scope>
    <source>
        <strain evidence="1">ISS37</strain>
    </source>
</reference>
<dbReference type="AlphaFoldDB" id="A0A0V0RA49"/>
<evidence type="ECO:0000313" key="2">
    <source>
        <dbReference type="Proteomes" id="UP000054630"/>
    </source>
</evidence>
<evidence type="ECO:0000313" key="1">
    <source>
        <dbReference type="EMBL" id="KRX11314.1"/>
    </source>
</evidence>
<dbReference type="EMBL" id="JYDL01002567">
    <property type="protein sequence ID" value="KRX11314.1"/>
    <property type="molecule type" value="Genomic_DNA"/>
</dbReference>
<keyword evidence="2" id="KW-1185">Reference proteome</keyword>
<sequence length="36" mass="4250">MTIFSYFSKTYDSTLPDNFLDTKRENKSETVKNQLS</sequence>
<dbReference type="Proteomes" id="UP000054630">
    <property type="component" value="Unassembled WGS sequence"/>
</dbReference>
<accession>A0A0V0RA49</accession>
<comment type="caution">
    <text evidence="1">The sequence shown here is derived from an EMBL/GenBank/DDBJ whole genome shotgun (WGS) entry which is preliminary data.</text>
</comment>
<name>A0A0V0RA49_9BILA</name>